<comment type="caution">
    <text evidence="1">The sequence shown here is derived from an EMBL/GenBank/DDBJ whole genome shotgun (WGS) entry which is preliminary data.</text>
</comment>
<accession>A0ACB9EJP4</accession>
<organism evidence="1 2">
    <name type="scientific">Arctium lappa</name>
    <name type="common">Greater burdock</name>
    <name type="synonym">Lappa major</name>
    <dbReference type="NCBI Taxonomy" id="4217"/>
    <lineage>
        <taxon>Eukaryota</taxon>
        <taxon>Viridiplantae</taxon>
        <taxon>Streptophyta</taxon>
        <taxon>Embryophyta</taxon>
        <taxon>Tracheophyta</taxon>
        <taxon>Spermatophyta</taxon>
        <taxon>Magnoliopsida</taxon>
        <taxon>eudicotyledons</taxon>
        <taxon>Gunneridae</taxon>
        <taxon>Pentapetalae</taxon>
        <taxon>asterids</taxon>
        <taxon>campanulids</taxon>
        <taxon>Asterales</taxon>
        <taxon>Asteraceae</taxon>
        <taxon>Carduoideae</taxon>
        <taxon>Cardueae</taxon>
        <taxon>Arctiinae</taxon>
        <taxon>Arctium</taxon>
    </lineage>
</organism>
<evidence type="ECO:0000313" key="1">
    <source>
        <dbReference type="EMBL" id="KAI3758818.1"/>
    </source>
</evidence>
<dbReference type="Proteomes" id="UP001055879">
    <property type="component" value="Linkage Group LG02"/>
</dbReference>
<protein>
    <submittedName>
        <fullName evidence="1">Uncharacterized protein</fullName>
    </submittedName>
</protein>
<reference evidence="1 2" key="2">
    <citation type="journal article" date="2022" name="Mol. Ecol. Resour.">
        <title>The genomes of chicory, endive, great burdock and yacon provide insights into Asteraceae paleo-polyploidization history and plant inulin production.</title>
        <authorList>
            <person name="Fan W."/>
            <person name="Wang S."/>
            <person name="Wang H."/>
            <person name="Wang A."/>
            <person name="Jiang F."/>
            <person name="Liu H."/>
            <person name="Zhao H."/>
            <person name="Xu D."/>
            <person name="Zhang Y."/>
        </authorList>
    </citation>
    <scope>NUCLEOTIDE SEQUENCE [LARGE SCALE GENOMIC DNA]</scope>
    <source>
        <strain evidence="2">cv. Niubang</strain>
    </source>
</reference>
<proteinExistence type="predicted"/>
<dbReference type="EMBL" id="CM042048">
    <property type="protein sequence ID" value="KAI3758818.1"/>
    <property type="molecule type" value="Genomic_DNA"/>
</dbReference>
<evidence type="ECO:0000313" key="2">
    <source>
        <dbReference type="Proteomes" id="UP001055879"/>
    </source>
</evidence>
<sequence length="337" mass="37109">MGSPSGVNIKPTLKEDLSELEGNLESCVDPKVTPSDYVTKEEFRIFGDEIRESLKEIKLQIEKTSEASASHSEVVKLTSEVSEMRTTIISQNDKLDVLESLVIKNDSVLSREIQSSTTELLKAIPTPSAPTPTHVDFNQFKEEVLRSLAEVIAKIPTSSAAAPATSEFVTKADLTNFSKKITNNVMNISSKYVSKTTQQNKKIEDLLHNVKSSEGSLKRKEPEVVCSEEARKKARYEDYDDHDDQPQGLSDLHKGEKTPIPKTVETQKKSTPSESNQSKEKGTERRSTSTYAEDNQATLKSPVPVIFLAPSTSSALIVPIIAATPETIGALEKDEDE</sequence>
<reference evidence="2" key="1">
    <citation type="journal article" date="2022" name="Mol. Ecol. Resour.">
        <title>The genomes of chicory, endive, great burdock and yacon provide insights into Asteraceae palaeo-polyploidization history and plant inulin production.</title>
        <authorList>
            <person name="Fan W."/>
            <person name="Wang S."/>
            <person name="Wang H."/>
            <person name="Wang A."/>
            <person name="Jiang F."/>
            <person name="Liu H."/>
            <person name="Zhao H."/>
            <person name="Xu D."/>
            <person name="Zhang Y."/>
        </authorList>
    </citation>
    <scope>NUCLEOTIDE SEQUENCE [LARGE SCALE GENOMIC DNA]</scope>
    <source>
        <strain evidence="2">cv. Niubang</strain>
    </source>
</reference>
<name>A0ACB9EJP4_ARCLA</name>
<keyword evidence="2" id="KW-1185">Reference proteome</keyword>
<gene>
    <name evidence="1" type="ORF">L6452_06390</name>
</gene>